<keyword evidence="1" id="KW-1133">Transmembrane helix</keyword>
<dbReference type="AlphaFoldDB" id="A0A0R1F016"/>
<dbReference type="Proteomes" id="UP000051181">
    <property type="component" value="Unassembled WGS sequence"/>
</dbReference>
<dbReference type="Pfam" id="PF11797">
    <property type="entry name" value="WxLIP_HBD"/>
    <property type="match status" value="1"/>
</dbReference>
<feature type="domain" description="WxL Interacting Protein peptidoglycan binding" evidence="2">
    <location>
        <begin position="52"/>
        <end position="170"/>
    </location>
</feature>
<dbReference type="PATRIC" id="fig|913848.6.peg.500"/>
<evidence type="ECO:0000313" key="4">
    <source>
        <dbReference type="EMBL" id="KRK12490.1"/>
    </source>
</evidence>
<evidence type="ECO:0000259" key="3">
    <source>
        <dbReference type="Pfam" id="PF11797"/>
    </source>
</evidence>
<dbReference type="Pfam" id="PF06030">
    <property type="entry name" value="WxLIP_PGBD"/>
    <property type="match status" value="1"/>
</dbReference>
<accession>A0A0R1F016</accession>
<proteinExistence type="predicted"/>
<dbReference type="eggNOG" id="COG4072">
    <property type="taxonomic scope" value="Bacteria"/>
</dbReference>
<evidence type="ECO:0000313" key="5">
    <source>
        <dbReference type="Proteomes" id="UP000051181"/>
    </source>
</evidence>
<gene>
    <name evidence="4" type="ORF">FD22_GL000488</name>
</gene>
<organism evidence="4 5">
    <name type="scientific">Loigolactobacillus coryniformis subsp. coryniformis KCTC 3167 = DSM 20001</name>
    <dbReference type="NCBI Taxonomy" id="913848"/>
    <lineage>
        <taxon>Bacteria</taxon>
        <taxon>Bacillati</taxon>
        <taxon>Bacillota</taxon>
        <taxon>Bacilli</taxon>
        <taxon>Lactobacillales</taxon>
        <taxon>Lactobacillaceae</taxon>
        <taxon>Loigolactobacillus</taxon>
    </lineage>
</organism>
<evidence type="ECO:0000256" key="1">
    <source>
        <dbReference type="SAM" id="Phobius"/>
    </source>
</evidence>
<feature type="domain" description="WxL Interacting Protein host binding" evidence="3">
    <location>
        <begin position="181"/>
        <end position="327"/>
    </location>
</feature>
<evidence type="ECO:0000259" key="2">
    <source>
        <dbReference type="Pfam" id="PF06030"/>
    </source>
</evidence>
<dbReference type="InterPro" id="IPR021759">
    <property type="entry name" value="WxLIP_HBD"/>
</dbReference>
<name>A0A0R1F016_9LACO</name>
<keyword evidence="1" id="KW-0472">Membrane</keyword>
<comment type="caution">
    <text evidence="4">The sequence shown here is derived from an EMBL/GenBank/DDBJ whole genome shotgun (WGS) entry which is preliminary data.</text>
</comment>
<sequence length="365" mass="40639">MLHALSFSSGDDILKKRIWIFMLFLISVITFGCLGTQNVLAATSEAQPAVTYNIVPELSNDQIDKKVGYFDLKVTPNQKLQAKFRINNNDTKTHTYTVMVNRASTGTNGVIVYNEHNVKADSSLKYDIEKLVTYPKSVTVDAKSSKEVVIDINAPKGNFDGVLLGGICIEQDNQVSKSNAKGVTLKNKYNYVLGLQLRQSTATVEPNLKLVRAYEDTKNGQITVNALLDNDVPKLEEKVDIKAKVTSENNSKDVILQSEKSNMSIAPNSYFAYPTNVNTVMGTNKDKRLKSGTYMLYLNVKANDGQNTWKLQRKFTVTGKQSREINKKTPVKNSHAKSNMAIIETVAAIIVVAGLGVWYYKKHRK</sequence>
<dbReference type="InterPro" id="IPR010317">
    <property type="entry name" value="WxLIP_PGBD"/>
</dbReference>
<dbReference type="EMBL" id="AZCN01000145">
    <property type="protein sequence ID" value="KRK12490.1"/>
    <property type="molecule type" value="Genomic_DNA"/>
</dbReference>
<reference evidence="4 5" key="1">
    <citation type="journal article" date="2015" name="Genome Announc.">
        <title>Expanding the biotechnology potential of lactobacilli through comparative genomics of 213 strains and associated genera.</title>
        <authorList>
            <person name="Sun Z."/>
            <person name="Harris H.M."/>
            <person name="McCann A."/>
            <person name="Guo C."/>
            <person name="Argimon S."/>
            <person name="Zhang W."/>
            <person name="Yang X."/>
            <person name="Jeffery I.B."/>
            <person name="Cooney J.C."/>
            <person name="Kagawa T.F."/>
            <person name="Liu W."/>
            <person name="Song Y."/>
            <person name="Salvetti E."/>
            <person name="Wrobel A."/>
            <person name="Rasinkangas P."/>
            <person name="Parkhill J."/>
            <person name="Rea M.C."/>
            <person name="O'Sullivan O."/>
            <person name="Ritari J."/>
            <person name="Douillard F.P."/>
            <person name="Paul Ross R."/>
            <person name="Yang R."/>
            <person name="Briner A.E."/>
            <person name="Felis G.E."/>
            <person name="de Vos W.M."/>
            <person name="Barrangou R."/>
            <person name="Klaenhammer T.R."/>
            <person name="Caufield P.W."/>
            <person name="Cui Y."/>
            <person name="Zhang H."/>
            <person name="O'Toole P.W."/>
        </authorList>
    </citation>
    <scope>NUCLEOTIDE SEQUENCE [LARGE SCALE GENOMIC DNA]</scope>
    <source>
        <strain evidence="4 5">DSM 20001</strain>
    </source>
</reference>
<keyword evidence="1" id="KW-0812">Transmembrane</keyword>
<protein>
    <submittedName>
        <fullName evidence="4">Cell surface protein</fullName>
    </submittedName>
</protein>
<feature type="transmembrane region" description="Helical" evidence="1">
    <location>
        <begin position="340"/>
        <end position="360"/>
    </location>
</feature>